<evidence type="ECO:0000313" key="5">
    <source>
        <dbReference type="EMBL" id="MCP2351761.1"/>
    </source>
</evidence>
<keyword evidence="1 5" id="KW-0808">Transferase</keyword>
<comment type="caution">
    <text evidence="5">The sequence shown here is derived from an EMBL/GenBank/DDBJ whole genome shotgun (WGS) entry which is preliminary data.</text>
</comment>
<evidence type="ECO:0000256" key="3">
    <source>
        <dbReference type="ARBA" id="ARBA00023012"/>
    </source>
</evidence>
<keyword evidence="2 5" id="KW-0418">Kinase</keyword>
<keyword evidence="3" id="KW-0902">Two-component regulatory system</keyword>
<organism evidence="5 6">
    <name type="scientific">Nonomuraea roseoviolacea subsp. carminata</name>
    <dbReference type="NCBI Taxonomy" id="160689"/>
    <lineage>
        <taxon>Bacteria</taxon>
        <taxon>Bacillati</taxon>
        <taxon>Actinomycetota</taxon>
        <taxon>Actinomycetes</taxon>
        <taxon>Streptosporangiales</taxon>
        <taxon>Streptosporangiaceae</taxon>
        <taxon>Nonomuraea</taxon>
    </lineage>
</organism>
<dbReference type="EMBL" id="JAMZEC010000001">
    <property type="protein sequence ID" value="MCP2351761.1"/>
    <property type="molecule type" value="Genomic_DNA"/>
</dbReference>
<dbReference type="Proteomes" id="UP001320766">
    <property type="component" value="Unassembled WGS sequence"/>
</dbReference>
<dbReference type="SUPFAM" id="SSF55874">
    <property type="entry name" value="ATPase domain of HSP90 chaperone/DNA topoisomerase II/histidine kinase"/>
    <property type="match status" value="1"/>
</dbReference>
<name>A0ABT1KCR2_9ACTN</name>
<dbReference type="InterPro" id="IPR050482">
    <property type="entry name" value="Sensor_HK_TwoCompSys"/>
</dbReference>
<dbReference type="CDD" id="cd16917">
    <property type="entry name" value="HATPase_UhpB-NarQ-NarX-like"/>
    <property type="match status" value="1"/>
</dbReference>
<dbReference type="InterPro" id="IPR036890">
    <property type="entry name" value="HATPase_C_sf"/>
</dbReference>
<dbReference type="PANTHER" id="PTHR24421:SF63">
    <property type="entry name" value="SENSOR HISTIDINE KINASE DESK"/>
    <property type="match status" value="1"/>
</dbReference>
<evidence type="ECO:0000313" key="6">
    <source>
        <dbReference type="Proteomes" id="UP001320766"/>
    </source>
</evidence>
<dbReference type="Gene3D" id="1.20.5.1930">
    <property type="match status" value="1"/>
</dbReference>
<dbReference type="Pfam" id="PF07730">
    <property type="entry name" value="HisKA_3"/>
    <property type="match status" value="1"/>
</dbReference>
<protein>
    <submittedName>
        <fullName evidence="5">Signal transduction histidine kinase</fullName>
    </submittedName>
</protein>
<dbReference type="PANTHER" id="PTHR24421">
    <property type="entry name" value="NITRATE/NITRITE SENSOR PROTEIN NARX-RELATED"/>
    <property type="match status" value="1"/>
</dbReference>
<evidence type="ECO:0000256" key="2">
    <source>
        <dbReference type="ARBA" id="ARBA00022777"/>
    </source>
</evidence>
<evidence type="ECO:0000259" key="4">
    <source>
        <dbReference type="Pfam" id="PF07730"/>
    </source>
</evidence>
<reference evidence="5 6" key="1">
    <citation type="submission" date="2022-06" db="EMBL/GenBank/DDBJ databases">
        <title>Sequencing the genomes of 1000 actinobacteria strains.</title>
        <authorList>
            <person name="Klenk H.-P."/>
        </authorList>
    </citation>
    <scope>NUCLEOTIDE SEQUENCE [LARGE SCALE GENOMIC DNA]</scope>
    <source>
        <strain evidence="5 6">DSM 44170</strain>
    </source>
</reference>
<keyword evidence="6" id="KW-1185">Reference proteome</keyword>
<dbReference type="Gene3D" id="3.30.565.10">
    <property type="entry name" value="Histidine kinase-like ATPase, C-terminal domain"/>
    <property type="match status" value="1"/>
</dbReference>
<accession>A0ABT1KCR2</accession>
<dbReference type="GO" id="GO:0016301">
    <property type="term" value="F:kinase activity"/>
    <property type="evidence" value="ECO:0007669"/>
    <property type="project" value="UniProtKB-KW"/>
</dbReference>
<sequence length="217" mass="23380">MLARLDEARRELSRLAVVKERLRIARDVHDLLGFQLSALVLKGELAARVMATDSDASRAQLTELTGLAEHALASLRSITLERADLHLEEEATTARSMLAAAGIQARVDLATPVPRGLGGVLAIVLREAVTNIVRHSHARLCTIEATRDGGTYRLRITNDGVRPTSDERTGTGLTNLRSRAEEAGGRLLVHDGHDRFTLTAEFPQAQAADLADAPTAA</sequence>
<proteinExistence type="predicted"/>
<dbReference type="InterPro" id="IPR011712">
    <property type="entry name" value="Sig_transdc_His_kin_sub3_dim/P"/>
</dbReference>
<evidence type="ECO:0000256" key="1">
    <source>
        <dbReference type="ARBA" id="ARBA00022679"/>
    </source>
</evidence>
<feature type="domain" description="Signal transduction histidine kinase subgroup 3 dimerisation and phosphoacceptor" evidence="4">
    <location>
        <begin position="20"/>
        <end position="78"/>
    </location>
</feature>
<gene>
    <name evidence="5" type="ORF">HD595_007883</name>
</gene>